<keyword evidence="10" id="KW-0067">ATP-binding</keyword>
<keyword evidence="8" id="KW-0547">Nucleotide-binding</keyword>
<evidence type="ECO:0000256" key="8">
    <source>
        <dbReference type="ARBA" id="ARBA00022741"/>
    </source>
</evidence>
<dbReference type="Gene3D" id="3.80.10.10">
    <property type="entry name" value="Ribonuclease Inhibitor"/>
    <property type="match status" value="1"/>
</dbReference>
<dbReference type="Gene3D" id="1.10.8.430">
    <property type="entry name" value="Helical domain of apoptotic protease-activating factors"/>
    <property type="match status" value="1"/>
</dbReference>
<dbReference type="AlphaFoldDB" id="A0AAW2MYA7"/>
<evidence type="ECO:0000256" key="1">
    <source>
        <dbReference type="ARBA" id="ARBA00002074"/>
    </source>
</evidence>
<dbReference type="GO" id="GO:0009626">
    <property type="term" value="P:plant-type hypersensitive response"/>
    <property type="evidence" value="ECO:0007669"/>
    <property type="project" value="UniProtKB-KW"/>
</dbReference>
<sequence length="907" mass="104013">MAYAALLSVLQTVEGYFPGHQQNITSDFQDKVSYLLRFLEDPSTKNSSSIKNLEGRIRDASFKAQDIIDSHVSRKVVLSKSIINRGVGSWFWETLAALRYVFNPANHLCGTSVDHMHPGLDLELESDLWKVIDEFDSILEALSKIKDGKEEASQQVNSSVASSSRFVASTESELVGLDQDLMNIKDRLTGSSSKLDIISIVGMGGIGKTTLARNLYEDSLIEYYFDIRAWVVVSQDYHVQEMFTSLVGSTRPGGDELHQKSIEKLAECLYKNLKGRRYLIVMDDVWDTKAWDDIRRFFPDDNNGSRIILTTRQSEVAIYANSNSPIHHMSFLGSNASWELLRKTVFGQEGCPPILETMGQDIAQSCKGLPLAIVVIGGLLSKDSKKIEWEQIMLDVNSTVATNGGNQLMEILSLSYNSLPHPLKACFLYMGVFPEDDEIFVSQLIKLWIAEGFVKPLLPKSFEEVAEDYLKDLIGRNLIQVRKRTHNGEIKTCIIHDTLRELCVNKARDEKFFQTLNHHIRVFPQDTDDQRRVTIHGSFSGDRINVQDLYFRSLLYFYKYISDIQVLSFTRCCRLLTVLNMLTVRFNEFPIGIMELVHLRYLAFIYKGKLKFPASIYKLQNLQTLIVYQGYNPSLDMDTVYLPLNIWKMPKLRHLLFERGFLPCPLRTDSVIMENLQTLSEVTNFKCTKEVLKLMPNVKKLGISYYYDRRTKWSSYEFHNFVYLHHLETLKCLFMETEFTGSKPLPINLAFPQSLKKLTLSGCRISWEKMTTVVGSLHNLEILKLKNYACEGSLWEPNEGEFTKLKFLLIESAPLEHWRANSTHFPQLRYLSLRYCLRLAGIPSEIGDIETLELLEVHQCSQSVVASAMLIQEEQQNLENHGLRVSIYSFNDYFGNHKNRSLKQVTN</sequence>
<dbReference type="PANTHER" id="PTHR23155:SF1152">
    <property type="entry name" value="AAA+ ATPASE DOMAIN-CONTAINING PROTEIN"/>
    <property type="match status" value="1"/>
</dbReference>
<evidence type="ECO:0000256" key="9">
    <source>
        <dbReference type="ARBA" id="ARBA00022821"/>
    </source>
</evidence>
<dbReference type="Gene3D" id="1.20.5.4130">
    <property type="match status" value="1"/>
</dbReference>
<dbReference type="Gene3D" id="3.40.50.300">
    <property type="entry name" value="P-loop containing nucleotide triphosphate hydrolases"/>
    <property type="match status" value="1"/>
</dbReference>
<dbReference type="EMBL" id="JACGWJ010000021">
    <property type="protein sequence ID" value="KAL0335784.1"/>
    <property type="molecule type" value="Genomic_DNA"/>
</dbReference>
<comment type="similarity">
    <text evidence="3">Belongs to the disease resistance NB-LRR family.</text>
</comment>
<keyword evidence="5" id="KW-0433">Leucine-rich repeat</keyword>
<feature type="domain" description="Disease resistance protein winged helix" evidence="12">
    <location>
        <begin position="432"/>
        <end position="502"/>
    </location>
</feature>
<dbReference type="InterPro" id="IPR002182">
    <property type="entry name" value="NB-ARC"/>
</dbReference>
<evidence type="ECO:0000256" key="10">
    <source>
        <dbReference type="ARBA" id="ARBA00022840"/>
    </source>
</evidence>
<keyword evidence="7" id="KW-0677">Repeat</keyword>
<dbReference type="PRINTS" id="PR00364">
    <property type="entry name" value="DISEASERSIST"/>
</dbReference>
<dbReference type="InterPro" id="IPR032675">
    <property type="entry name" value="LRR_dom_sf"/>
</dbReference>
<feature type="domain" description="Disease resistance R13L4/SHOC-2-like LRR" evidence="13">
    <location>
        <begin position="552"/>
        <end position="786"/>
    </location>
</feature>
<organism evidence="14">
    <name type="scientific">Sesamum radiatum</name>
    <name type="common">Black benniseed</name>
    <dbReference type="NCBI Taxonomy" id="300843"/>
    <lineage>
        <taxon>Eukaryota</taxon>
        <taxon>Viridiplantae</taxon>
        <taxon>Streptophyta</taxon>
        <taxon>Embryophyta</taxon>
        <taxon>Tracheophyta</taxon>
        <taxon>Spermatophyta</taxon>
        <taxon>Magnoliopsida</taxon>
        <taxon>eudicotyledons</taxon>
        <taxon>Gunneridae</taxon>
        <taxon>Pentapetalae</taxon>
        <taxon>asterids</taxon>
        <taxon>lamiids</taxon>
        <taxon>Lamiales</taxon>
        <taxon>Pedaliaceae</taxon>
        <taxon>Sesamum</taxon>
    </lineage>
</organism>
<dbReference type="SUPFAM" id="SSF52540">
    <property type="entry name" value="P-loop containing nucleoside triphosphate hydrolases"/>
    <property type="match status" value="1"/>
</dbReference>
<reference evidence="14" key="2">
    <citation type="journal article" date="2024" name="Plant">
        <title>Genomic evolution and insights into agronomic trait innovations of Sesamum species.</title>
        <authorList>
            <person name="Miao H."/>
            <person name="Wang L."/>
            <person name="Qu L."/>
            <person name="Liu H."/>
            <person name="Sun Y."/>
            <person name="Le M."/>
            <person name="Wang Q."/>
            <person name="Wei S."/>
            <person name="Zheng Y."/>
            <person name="Lin W."/>
            <person name="Duan Y."/>
            <person name="Cao H."/>
            <person name="Xiong S."/>
            <person name="Wang X."/>
            <person name="Wei L."/>
            <person name="Li C."/>
            <person name="Ma Q."/>
            <person name="Ju M."/>
            <person name="Zhao R."/>
            <person name="Li G."/>
            <person name="Mu C."/>
            <person name="Tian Q."/>
            <person name="Mei H."/>
            <person name="Zhang T."/>
            <person name="Gao T."/>
            <person name="Zhang H."/>
        </authorList>
    </citation>
    <scope>NUCLEOTIDE SEQUENCE</scope>
    <source>
        <strain evidence="14">G02</strain>
    </source>
</reference>
<evidence type="ECO:0000256" key="5">
    <source>
        <dbReference type="ARBA" id="ARBA00022614"/>
    </source>
</evidence>
<proteinExistence type="inferred from homology"/>
<evidence type="ECO:0000256" key="3">
    <source>
        <dbReference type="ARBA" id="ARBA00008894"/>
    </source>
</evidence>
<dbReference type="InterPro" id="IPR058922">
    <property type="entry name" value="WHD_DRP"/>
</dbReference>
<keyword evidence="6" id="KW-0381">Hypersensitive response</keyword>
<evidence type="ECO:0000256" key="4">
    <source>
        <dbReference type="ARBA" id="ARBA00022490"/>
    </source>
</evidence>
<dbReference type="GO" id="GO:0005524">
    <property type="term" value="F:ATP binding"/>
    <property type="evidence" value="ECO:0007669"/>
    <property type="project" value="UniProtKB-KW"/>
</dbReference>
<comment type="caution">
    <text evidence="14">The sequence shown here is derived from an EMBL/GenBank/DDBJ whole genome shotgun (WGS) entry which is preliminary data.</text>
</comment>
<dbReference type="GO" id="GO:0043531">
    <property type="term" value="F:ADP binding"/>
    <property type="evidence" value="ECO:0007669"/>
    <property type="project" value="InterPro"/>
</dbReference>
<dbReference type="InterPro" id="IPR042197">
    <property type="entry name" value="Apaf_helical"/>
</dbReference>
<comment type="subcellular location">
    <subcellularLocation>
        <location evidence="2">Cytoplasm</location>
    </subcellularLocation>
</comment>
<dbReference type="Pfam" id="PF00931">
    <property type="entry name" value="NB-ARC"/>
    <property type="match status" value="1"/>
</dbReference>
<dbReference type="SUPFAM" id="SSF52058">
    <property type="entry name" value="L domain-like"/>
    <property type="match status" value="1"/>
</dbReference>
<evidence type="ECO:0000256" key="6">
    <source>
        <dbReference type="ARBA" id="ARBA00022667"/>
    </source>
</evidence>
<dbReference type="Pfam" id="PF23559">
    <property type="entry name" value="WHD_DRP"/>
    <property type="match status" value="1"/>
</dbReference>
<dbReference type="GO" id="GO:0005737">
    <property type="term" value="C:cytoplasm"/>
    <property type="evidence" value="ECO:0007669"/>
    <property type="project" value="UniProtKB-SubCell"/>
</dbReference>
<protein>
    <submittedName>
        <fullName evidence="14">Late blight resistance proteinR1A-10</fullName>
    </submittedName>
</protein>
<dbReference type="GO" id="GO:0051607">
    <property type="term" value="P:defense response to virus"/>
    <property type="evidence" value="ECO:0007669"/>
    <property type="project" value="UniProtKB-ARBA"/>
</dbReference>
<name>A0AAW2MYA7_SESRA</name>
<dbReference type="InterPro" id="IPR036388">
    <property type="entry name" value="WH-like_DNA-bd_sf"/>
</dbReference>
<keyword evidence="9" id="KW-0611">Plant defense</keyword>
<comment type="function">
    <text evidence="1">Confers resistance to late blight (Phytophthora infestans) races carrying the avirulence gene Avr1. Resistance proteins guard the plant against pathogens that contain an appropriate avirulence protein via an indirect interaction with this avirulence protein. That triggers a defense system including the hypersensitive response, which restricts the pathogen growth.</text>
</comment>
<dbReference type="FunFam" id="1.10.10.10:FF:000322">
    <property type="entry name" value="Probable disease resistance protein At1g63360"/>
    <property type="match status" value="1"/>
</dbReference>
<dbReference type="InterPro" id="IPR027417">
    <property type="entry name" value="P-loop_NTPase"/>
</dbReference>
<dbReference type="FunFam" id="3.40.50.300:FF:001091">
    <property type="entry name" value="Probable disease resistance protein At1g61300"/>
    <property type="match status" value="1"/>
</dbReference>
<keyword evidence="4" id="KW-0963">Cytoplasm</keyword>
<evidence type="ECO:0000256" key="2">
    <source>
        <dbReference type="ARBA" id="ARBA00004496"/>
    </source>
</evidence>
<evidence type="ECO:0000259" key="12">
    <source>
        <dbReference type="Pfam" id="PF23559"/>
    </source>
</evidence>
<evidence type="ECO:0000259" key="13">
    <source>
        <dbReference type="Pfam" id="PF23598"/>
    </source>
</evidence>
<dbReference type="InterPro" id="IPR055414">
    <property type="entry name" value="LRR_R13L4/SHOC2-like"/>
</dbReference>
<feature type="domain" description="NB-ARC" evidence="11">
    <location>
        <begin position="179"/>
        <end position="348"/>
    </location>
</feature>
<dbReference type="PANTHER" id="PTHR23155">
    <property type="entry name" value="DISEASE RESISTANCE PROTEIN RP"/>
    <property type="match status" value="1"/>
</dbReference>
<dbReference type="Gene3D" id="1.10.10.10">
    <property type="entry name" value="Winged helix-like DNA-binding domain superfamily/Winged helix DNA-binding domain"/>
    <property type="match status" value="1"/>
</dbReference>
<evidence type="ECO:0000259" key="11">
    <source>
        <dbReference type="Pfam" id="PF00931"/>
    </source>
</evidence>
<gene>
    <name evidence="14" type="ORF">Sradi_4790300</name>
</gene>
<evidence type="ECO:0000313" key="14">
    <source>
        <dbReference type="EMBL" id="KAL0335784.1"/>
    </source>
</evidence>
<dbReference type="InterPro" id="IPR044974">
    <property type="entry name" value="Disease_R_plants"/>
</dbReference>
<reference evidence="14" key="1">
    <citation type="submission" date="2020-06" db="EMBL/GenBank/DDBJ databases">
        <authorList>
            <person name="Li T."/>
            <person name="Hu X."/>
            <person name="Zhang T."/>
            <person name="Song X."/>
            <person name="Zhang H."/>
            <person name="Dai N."/>
            <person name="Sheng W."/>
            <person name="Hou X."/>
            <person name="Wei L."/>
        </authorList>
    </citation>
    <scope>NUCLEOTIDE SEQUENCE</scope>
    <source>
        <strain evidence="14">G02</strain>
        <tissue evidence="14">Leaf</tissue>
    </source>
</reference>
<accession>A0AAW2MYA7</accession>
<dbReference type="Pfam" id="PF23598">
    <property type="entry name" value="LRR_14"/>
    <property type="match status" value="1"/>
</dbReference>
<evidence type="ECO:0000256" key="7">
    <source>
        <dbReference type="ARBA" id="ARBA00022737"/>
    </source>
</evidence>